<dbReference type="RefSeq" id="WP_212822264.1">
    <property type="nucleotide sequence ID" value="NZ_AP023359.1"/>
</dbReference>
<dbReference type="PANTHER" id="PTHR30349">
    <property type="entry name" value="PHAGE INTEGRASE-RELATED"/>
    <property type="match status" value="1"/>
</dbReference>
<name>A0A810MSU9_9ACTN</name>
<dbReference type="SUPFAM" id="SSF56349">
    <property type="entry name" value="DNA breaking-rejoining enzymes"/>
    <property type="match status" value="2"/>
</dbReference>
<dbReference type="AlphaFoldDB" id="A0A810MSU9"/>
<dbReference type="PROSITE" id="PS51898">
    <property type="entry name" value="TYR_RECOMBINASE"/>
    <property type="match status" value="1"/>
</dbReference>
<evidence type="ECO:0000256" key="2">
    <source>
        <dbReference type="ARBA" id="ARBA00023125"/>
    </source>
</evidence>
<dbReference type="GO" id="GO:0015074">
    <property type="term" value="P:DNA integration"/>
    <property type="evidence" value="ECO:0007669"/>
    <property type="project" value="InterPro"/>
</dbReference>
<feature type="domain" description="Tyr recombinase" evidence="5">
    <location>
        <begin position="184"/>
        <end position="440"/>
    </location>
</feature>
<reference evidence="7" key="1">
    <citation type="submission" date="2020-08" db="EMBL/GenBank/DDBJ databases">
        <title>Whole genome shotgun sequence of Polymorphospora rubra NBRC 101157.</title>
        <authorList>
            <person name="Komaki H."/>
            <person name="Tamura T."/>
        </authorList>
    </citation>
    <scope>NUCLEOTIDE SEQUENCE</scope>
    <source>
        <strain evidence="7">NBRC 101157</strain>
    </source>
</reference>
<keyword evidence="2 4" id="KW-0238">DNA-binding</keyword>
<dbReference type="GO" id="GO:0003677">
    <property type="term" value="F:DNA binding"/>
    <property type="evidence" value="ECO:0007669"/>
    <property type="project" value="UniProtKB-UniRule"/>
</dbReference>
<dbReference type="Gene3D" id="1.10.443.10">
    <property type="entry name" value="Intergrase catalytic core"/>
    <property type="match status" value="1"/>
</dbReference>
<evidence type="ECO:0000259" key="6">
    <source>
        <dbReference type="PROSITE" id="PS51900"/>
    </source>
</evidence>
<keyword evidence="3" id="KW-0233">DNA recombination</keyword>
<feature type="domain" description="Core-binding (CB)" evidence="6">
    <location>
        <begin position="68"/>
        <end position="156"/>
    </location>
</feature>
<sequence length="451" mass="50358">MASIEQRGDSWRVVWRYNGDKQYTTWPAKSYAEQAKDLAEAHRHKIDADKVYREILEEADTVSDSTAMTFREWCQKWLPAKTRITERVRADYRAQLINHIYPPLGDAKVGLGDTPIDQITGLDIGAWVNAQRASGAHNKTITRRYSLLHSALEAAVRQEVIRSNPCGQTDFVRDQVAEDDVDQHEPVYLTHEEFALLRAGFDAKWWPFLDFLVGTSARWSEATAVAVEHVVAPTAKSDPKIRLWRAWKRGAPGSPRYLGVTKGRSRRDLRVTRNLYDAVMPLAAGQPKGTLLFRTASGTELDYSNFYKQVWRRGLRAAMQCPNHPAPDRGQPLEGARGRCRDYGGEKKDGTPCGARVKPGTTRCLPHSGPNPNAVAACDCPGVLRRWCTPHDLRHTSAAWLLSAGVPLLVVSRRLGHEQASTTSEIYGGLLPDADDAVLDVLGRAMQTEKD</sequence>
<evidence type="ECO:0000259" key="5">
    <source>
        <dbReference type="PROSITE" id="PS51898"/>
    </source>
</evidence>
<dbReference type="InterPro" id="IPR050090">
    <property type="entry name" value="Tyrosine_recombinase_XerCD"/>
</dbReference>
<dbReference type="PROSITE" id="PS51900">
    <property type="entry name" value="CB"/>
    <property type="match status" value="1"/>
</dbReference>
<keyword evidence="8" id="KW-1185">Reference proteome</keyword>
<dbReference type="Gene3D" id="1.10.150.130">
    <property type="match status" value="1"/>
</dbReference>
<organism evidence="7 8">
    <name type="scientific">Polymorphospora rubra</name>
    <dbReference type="NCBI Taxonomy" id="338584"/>
    <lineage>
        <taxon>Bacteria</taxon>
        <taxon>Bacillati</taxon>
        <taxon>Actinomycetota</taxon>
        <taxon>Actinomycetes</taxon>
        <taxon>Micromonosporales</taxon>
        <taxon>Micromonosporaceae</taxon>
        <taxon>Polymorphospora</taxon>
    </lineage>
</organism>
<evidence type="ECO:0000313" key="8">
    <source>
        <dbReference type="Proteomes" id="UP000680866"/>
    </source>
</evidence>
<dbReference type="InterPro" id="IPR013762">
    <property type="entry name" value="Integrase-like_cat_sf"/>
</dbReference>
<accession>A0A810MSU9</accession>
<dbReference type="KEGG" id="pry:Prubr_11320"/>
<dbReference type="InterPro" id="IPR011010">
    <property type="entry name" value="DNA_brk_join_enz"/>
</dbReference>
<dbReference type="InterPro" id="IPR002104">
    <property type="entry name" value="Integrase_catalytic"/>
</dbReference>
<dbReference type="EMBL" id="AP023359">
    <property type="protein sequence ID" value="BCJ64111.1"/>
    <property type="molecule type" value="Genomic_DNA"/>
</dbReference>
<dbReference type="Proteomes" id="UP000680866">
    <property type="component" value="Chromosome"/>
</dbReference>
<comment type="similarity">
    <text evidence="1">Belongs to the 'phage' integrase family.</text>
</comment>
<evidence type="ECO:0008006" key="9">
    <source>
        <dbReference type="Google" id="ProtNLM"/>
    </source>
</evidence>
<dbReference type="PANTHER" id="PTHR30349:SF41">
    <property type="entry name" value="INTEGRASE_RECOMBINASE PROTEIN MJ0367-RELATED"/>
    <property type="match status" value="1"/>
</dbReference>
<evidence type="ECO:0000313" key="7">
    <source>
        <dbReference type="EMBL" id="BCJ64111.1"/>
    </source>
</evidence>
<evidence type="ECO:0000256" key="1">
    <source>
        <dbReference type="ARBA" id="ARBA00008857"/>
    </source>
</evidence>
<dbReference type="Pfam" id="PF00589">
    <property type="entry name" value="Phage_integrase"/>
    <property type="match status" value="1"/>
</dbReference>
<evidence type="ECO:0000256" key="3">
    <source>
        <dbReference type="ARBA" id="ARBA00023172"/>
    </source>
</evidence>
<proteinExistence type="inferred from homology"/>
<protein>
    <recommendedName>
        <fullName evidence="9">Integrase</fullName>
    </recommendedName>
</protein>
<evidence type="ECO:0000256" key="4">
    <source>
        <dbReference type="PROSITE-ProRule" id="PRU01248"/>
    </source>
</evidence>
<dbReference type="InterPro" id="IPR010998">
    <property type="entry name" value="Integrase_recombinase_N"/>
</dbReference>
<gene>
    <name evidence="7" type="ORF">Prubr_11320</name>
</gene>
<dbReference type="GO" id="GO:0006310">
    <property type="term" value="P:DNA recombination"/>
    <property type="evidence" value="ECO:0007669"/>
    <property type="project" value="UniProtKB-KW"/>
</dbReference>
<dbReference type="InterPro" id="IPR044068">
    <property type="entry name" value="CB"/>
</dbReference>